<protein>
    <submittedName>
        <fullName evidence="3">SgcJ/EcaC family oxidoreductase</fullName>
    </submittedName>
</protein>
<evidence type="ECO:0000259" key="2">
    <source>
        <dbReference type="Pfam" id="PF14534"/>
    </source>
</evidence>
<evidence type="ECO:0000313" key="4">
    <source>
        <dbReference type="Proteomes" id="UP001595891"/>
    </source>
</evidence>
<feature type="domain" description="DUF4440" evidence="2">
    <location>
        <begin position="10"/>
        <end position="121"/>
    </location>
</feature>
<reference evidence="4" key="1">
    <citation type="journal article" date="2019" name="Int. J. Syst. Evol. Microbiol.">
        <title>The Global Catalogue of Microorganisms (GCM) 10K type strain sequencing project: providing services to taxonomists for standard genome sequencing and annotation.</title>
        <authorList>
            <consortium name="The Broad Institute Genomics Platform"/>
            <consortium name="The Broad Institute Genome Sequencing Center for Infectious Disease"/>
            <person name="Wu L."/>
            <person name="Ma J."/>
        </authorList>
    </citation>
    <scope>NUCLEOTIDE SEQUENCE [LARGE SCALE GENOMIC DNA]</scope>
    <source>
        <strain evidence="4">CCUG 49560</strain>
    </source>
</reference>
<comment type="caution">
    <text evidence="3">The sequence shown here is derived from an EMBL/GenBank/DDBJ whole genome shotgun (WGS) entry which is preliminary data.</text>
</comment>
<sequence length="143" mass="15230">MTIAHDPGPILDLFARAAAAWAAGDATAYGELFTEDAEYITWFGQRIRGAREIAETHRALFAKIPMGGQDGPAPEPSIRFLRPGVAVSVTVAESPVREPGQPGATSVVTHVAVEQDGAWRIASFQNTRETPIPGWDGSPGPRP</sequence>
<keyword evidence="4" id="KW-1185">Reference proteome</keyword>
<proteinExistence type="predicted"/>
<dbReference type="InterPro" id="IPR011944">
    <property type="entry name" value="Steroid_delta5-4_isomerase"/>
</dbReference>
<dbReference type="InterPro" id="IPR027843">
    <property type="entry name" value="DUF4440"/>
</dbReference>
<dbReference type="RefSeq" id="WP_262842627.1">
    <property type="nucleotide sequence ID" value="NZ_JANZYP010000012.1"/>
</dbReference>
<dbReference type="Proteomes" id="UP001595891">
    <property type="component" value="Unassembled WGS sequence"/>
</dbReference>
<accession>A0ABV9E9Q1</accession>
<dbReference type="Gene3D" id="3.10.450.50">
    <property type="match status" value="1"/>
</dbReference>
<organism evidence="3 4">
    <name type="scientific">Sphaerisporangium corydalis</name>
    <dbReference type="NCBI Taxonomy" id="1441875"/>
    <lineage>
        <taxon>Bacteria</taxon>
        <taxon>Bacillati</taxon>
        <taxon>Actinomycetota</taxon>
        <taxon>Actinomycetes</taxon>
        <taxon>Streptosporangiales</taxon>
        <taxon>Streptosporangiaceae</taxon>
        <taxon>Sphaerisporangium</taxon>
    </lineage>
</organism>
<dbReference type="SUPFAM" id="SSF54427">
    <property type="entry name" value="NTF2-like"/>
    <property type="match status" value="1"/>
</dbReference>
<dbReference type="InterPro" id="IPR032710">
    <property type="entry name" value="NTF2-like_dom_sf"/>
</dbReference>
<feature type="region of interest" description="Disordered" evidence="1">
    <location>
        <begin position="124"/>
        <end position="143"/>
    </location>
</feature>
<dbReference type="Pfam" id="PF14534">
    <property type="entry name" value="DUF4440"/>
    <property type="match status" value="1"/>
</dbReference>
<dbReference type="NCBIfam" id="TIGR02246">
    <property type="entry name" value="SgcJ/EcaC family oxidoreductase"/>
    <property type="match status" value="1"/>
</dbReference>
<gene>
    <name evidence="3" type="ORF">ACFO8L_04540</name>
</gene>
<dbReference type="EMBL" id="JBHSFN010000002">
    <property type="protein sequence ID" value="MFC4585322.1"/>
    <property type="molecule type" value="Genomic_DNA"/>
</dbReference>
<evidence type="ECO:0000313" key="3">
    <source>
        <dbReference type="EMBL" id="MFC4585322.1"/>
    </source>
</evidence>
<name>A0ABV9E9Q1_9ACTN</name>
<evidence type="ECO:0000256" key="1">
    <source>
        <dbReference type="SAM" id="MobiDB-lite"/>
    </source>
</evidence>